<dbReference type="GeneID" id="35124018"/>
<reference evidence="11 12" key="1">
    <citation type="submission" date="2016-10" db="EMBL/GenBank/DDBJ databases">
        <title>Comparative genomics between deep and shallow subseafloor isolates.</title>
        <authorList>
            <person name="Ishii S."/>
            <person name="Miller J.R."/>
            <person name="Sutton G."/>
            <person name="Suzuki S."/>
            <person name="Methe B."/>
            <person name="Inagaki F."/>
            <person name="Imachi H."/>
        </authorList>
    </citation>
    <scope>NUCLEOTIDE SEQUENCE [LARGE SCALE GENOMIC DNA]</scope>
    <source>
        <strain evidence="9 11">A8p</strain>
        <strain evidence="8 12">MO-MB1</strain>
    </source>
</reference>
<feature type="transmembrane region" description="Helical" evidence="7">
    <location>
        <begin position="75"/>
        <end position="96"/>
    </location>
</feature>
<feature type="transmembrane region" description="Helical" evidence="7">
    <location>
        <begin position="241"/>
        <end position="258"/>
    </location>
</feature>
<feature type="transmembrane region" description="Helical" evidence="7">
    <location>
        <begin position="6"/>
        <end position="25"/>
    </location>
</feature>
<feature type="transmembrane region" description="Helical" evidence="7">
    <location>
        <begin position="336"/>
        <end position="357"/>
    </location>
</feature>
<evidence type="ECO:0000313" key="8">
    <source>
        <dbReference type="EMBL" id="AUB54715.1"/>
    </source>
</evidence>
<dbReference type="GO" id="GO:0071555">
    <property type="term" value="P:cell wall organization"/>
    <property type="evidence" value="ECO:0007669"/>
    <property type="project" value="TreeGrafter"/>
</dbReference>
<evidence type="ECO:0000313" key="11">
    <source>
        <dbReference type="Proteomes" id="UP000232631"/>
    </source>
</evidence>
<evidence type="ECO:0000313" key="10">
    <source>
        <dbReference type="EMBL" id="NMO08844.1"/>
    </source>
</evidence>
<evidence type="ECO:0000313" key="12">
    <source>
        <dbReference type="Proteomes" id="UP000232806"/>
    </source>
</evidence>
<feature type="transmembrane region" description="Helical" evidence="7">
    <location>
        <begin position="52"/>
        <end position="69"/>
    </location>
</feature>
<keyword evidence="3 9" id="KW-0808">Transferase</keyword>
<evidence type="ECO:0000256" key="5">
    <source>
        <dbReference type="ARBA" id="ARBA00022989"/>
    </source>
</evidence>
<proteinExistence type="predicted"/>
<evidence type="ECO:0000256" key="4">
    <source>
        <dbReference type="ARBA" id="ARBA00022692"/>
    </source>
</evidence>
<evidence type="ECO:0000256" key="6">
    <source>
        <dbReference type="ARBA" id="ARBA00023136"/>
    </source>
</evidence>
<evidence type="ECO:0000256" key="3">
    <source>
        <dbReference type="ARBA" id="ARBA00022679"/>
    </source>
</evidence>
<dbReference type="KEGG" id="msub:BK009_00450"/>
<comment type="subcellular location">
    <subcellularLocation>
        <location evidence="1">Cell membrane</location>
        <topology evidence="1">Multi-pass membrane protein</topology>
    </subcellularLocation>
</comment>
<evidence type="ECO:0000256" key="2">
    <source>
        <dbReference type="ARBA" id="ARBA00022475"/>
    </source>
</evidence>
<dbReference type="OrthoDB" id="34534at2157"/>
<gene>
    <name evidence="8" type="ORF">BK007_00875</name>
    <name evidence="9" type="ORF">BK009_00450</name>
    <name evidence="10" type="ORF">HG719_03190</name>
</gene>
<feature type="transmembrane region" description="Helical" evidence="7">
    <location>
        <begin position="217"/>
        <end position="235"/>
    </location>
</feature>
<keyword evidence="11" id="KW-1185">Reference proteome</keyword>
<evidence type="ECO:0000313" key="13">
    <source>
        <dbReference type="Proteomes" id="UP000591058"/>
    </source>
</evidence>
<dbReference type="GO" id="GO:0016780">
    <property type="term" value="F:phosphotransferase activity, for other substituted phosphate groups"/>
    <property type="evidence" value="ECO:0007669"/>
    <property type="project" value="InterPro"/>
</dbReference>
<keyword evidence="2" id="KW-1003">Cell membrane</keyword>
<dbReference type="InterPro" id="IPR000715">
    <property type="entry name" value="Glycosyl_transferase_4"/>
</dbReference>
<dbReference type="EMBL" id="CP017766">
    <property type="protein sequence ID" value="AUB54715.1"/>
    <property type="molecule type" value="Genomic_DNA"/>
</dbReference>
<dbReference type="Proteomes" id="UP000232631">
    <property type="component" value="Chromosome"/>
</dbReference>
<dbReference type="PROSITE" id="PS01348">
    <property type="entry name" value="MRAY_2"/>
    <property type="match status" value="1"/>
</dbReference>
<keyword evidence="5 7" id="KW-1133">Transmembrane helix</keyword>
<accession>A0A2H4VMG0</accession>
<dbReference type="PANTHER" id="PTHR22926">
    <property type="entry name" value="PHOSPHO-N-ACETYLMURAMOYL-PENTAPEPTIDE-TRANSFERASE"/>
    <property type="match status" value="1"/>
</dbReference>
<dbReference type="Proteomes" id="UP000591058">
    <property type="component" value="Unassembled WGS sequence"/>
</dbReference>
<dbReference type="Pfam" id="PF00953">
    <property type="entry name" value="Glycos_transf_4"/>
    <property type="match status" value="1"/>
</dbReference>
<dbReference type="Proteomes" id="UP000232806">
    <property type="component" value="Chromosome"/>
</dbReference>
<keyword evidence="4 7" id="KW-0812">Transmembrane</keyword>
<dbReference type="RefSeq" id="WP_100904690.1">
    <property type="nucleotide sequence ID" value="NZ_CP017766.1"/>
</dbReference>
<evidence type="ECO:0000256" key="7">
    <source>
        <dbReference type="SAM" id="Phobius"/>
    </source>
</evidence>
<dbReference type="InterPro" id="IPR018480">
    <property type="entry name" value="PNAcMuramoyl-5peptid_Trfase_CS"/>
</dbReference>
<keyword evidence="6 7" id="KW-0472">Membrane</keyword>
<dbReference type="AlphaFoldDB" id="A0A2H4VMG0"/>
<organism evidence="9 11">
    <name type="scientific">Methanobacterium subterraneum</name>
    <dbReference type="NCBI Taxonomy" id="59277"/>
    <lineage>
        <taxon>Archaea</taxon>
        <taxon>Methanobacteriati</taxon>
        <taxon>Methanobacteriota</taxon>
        <taxon>Methanomada group</taxon>
        <taxon>Methanobacteria</taxon>
        <taxon>Methanobacteriales</taxon>
        <taxon>Methanobacteriaceae</taxon>
        <taxon>Methanobacterium</taxon>
    </lineage>
</organism>
<dbReference type="GO" id="GO:0044038">
    <property type="term" value="P:cell wall macromolecule biosynthetic process"/>
    <property type="evidence" value="ECO:0007669"/>
    <property type="project" value="TreeGrafter"/>
</dbReference>
<dbReference type="PROSITE" id="PS01347">
    <property type="entry name" value="MRAY_1"/>
    <property type="match status" value="1"/>
</dbReference>
<reference evidence="10 13" key="2">
    <citation type="submission" date="2020-04" db="EMBL/GenBank/DDBJ databases">
        <title>Draft genome of Methanobacterium subterraneum isolated from animal feces.</title>
        <authorList>
            <person name="Ouboter H.T."/>
            <person name="Berger S."/>
            <person name="Gungor E."/>
            <person name="Jetten M.S.M."/>
            <person name="Welte C.U."/>
        </authorList>
    </citation>
    <scope>NUCLEOTIDE SEQUENCE [LARGE SCALE GENOMIC DNA]</scope>
    <source>
        <strain evidence="10">HO_2020</strain>
    </source>
</reference>
<evidence type="ECO:0000313" key="9">
    <source>
        <dbReference type="EMBL" id="AUB59285.1"/>
    </source>
</evidence>
<dbReference type="PANTHER" id="PTHR22926:SF3">
    <property type="entry name" value="UNDECAPRENYL-PHOSPHATE ALPHA-N-ACETYLGLUCOSAMINYL 1-PHOSPHATE TRANSFERASE"/>
    <property type="match status" value="1"/>
</dbReference>
<dbReference type="GO" id="GO:0005886">
    <property type="term" value="C:plasma membrane"/>
    <property type="evidence" value="ECO:0007669"/>
    <property type="project" value="UniProtKB-SubCell"/>
</dbReference>
<dbReference type="EMBL" id="JABBYL010000011">
    <property type="protein sequence ID" value="NMO08844.1"/>
    <property type="molecule type" value="Genomic_DNA"/>
</dbReference>
<dbReference type="EMBL" id="CP017768">
    <property type="protein sequence ID" value="AUB59285.1"/>
    <property type="molecule type" value="Genomic_DNA"/>
</dbReference>
<feature type="transmembrane region" description="Helical" evidence="7">
    <location>
        <begin position="164"/>
        <end position="185"/>
    </location>
</feature>
<protein>
    <submittedName>
        <fullName evidence="9">Phospho-N-acetylmuramoyl-pentapeptide-transferase</fullName>
    </submittedName>
</protein>
<accession>A0A2H4V9D8</accession>
<feature type="transmembrane region" description="Helical" evidence="7">
    <location>
        <begin position="288"/>
        <end position="308"/>
    </location>
</feature>
<sequence>MSIVETLILAFILTVLATIFFTYFVRKILKDADVTDSPIVTEHKHKTGTPTMGGLAMLLGAALAASVYFNEKNLVLTVLIMLSAGLVGLLDDLLGLKIKEVQKVARNITTQPLNIGRLTLNPGEEARVATPKAKEDLPKLLGNGKVEITGATPIKTEGKERNKIIAQIVLGIFLAATGAVSSTVLGFEAGIFIIPLVIFGVIGSINSVNLIDGMDGLAAGILTIASASCAIFSLINGNPNATIPFGVLTGVSLGFLVFNHYPASIIMGDTGSFALGAGYITAGFLGDVIYFAVIALAIPIISVVVSLMHRSHIIKLPVEPLHHTLHYKGLSEKKIIALYWSITFIICLAAILVYQFMW</sequence>
<name>A0A2H4VMG0_9EURY</name>
<evidence type="ECO:0000256" key="1">
    <source>
        <dbReference type="ARBA" id="ARBA00004651"/>
    </source>
</evidence>